<name>A0A0R3U4Y2_MESCO</name>
<proteinExistence type="predicted"/>
<dbReference type="WBParaSite" id="MCU_006976-RA">
    <property type="protein sequence ID" value="MCU_006976-RA"/>
    <property type="gene ID" value="MCU_006976"/>
</dbReference>
<protein>
    <submittedName>
        <fullName evidence="3">C3HC-type domain-containing protein</fullName>
    </submittedName>
</protein>
<dbReference type="OrthoDB" id="6265424at2759"/>
<evidence type="ECO:0000313" key="3">
    <source>
        <dbReference type="WBParaSite" id="MCU_006976-RA"/>
    </source>
</evidence>
<reference evidence="1 2" key="1">
    <citation type="submission" date="2018-10" db="EMBL/GenBank/DDBJ databases">
        <authorList>
            <consortium name="Pathogen Informatics"/>
        </authorList>
    </citation>
    <scope>NUCLEOTIDE SEQUENCE [LARGE SCALE GENOMIC DNA]</scope>
</reference>
<accession>A0A0R3U4Y2</accession>
<gene>
    <name evidence="1" type="ORF">MCOS_LOCUS1733</name>
</gene>
<reference evidence="3" key="2">
    <citation type="submission" date="2019-11" db="UniProtKB">
        <authorList>
            <consortium name="WormBaseParasite"/>
        </authorList>
    </citation>
    <scope>IDENTIFICATION</scope>
</reference>
<keyword evidence="2" id="KW-1185">Reference proteome</keyword>
<dbReference type="Proteomes" id="UP000267029">
    <property type="component" value="Unassembled WGS sequence"/>
</dbReference>
<dbReference type="AlphaFoldDB" id="A0A0R3U4Y2"/>
<dbReference type="EMBL" id="UXSR01000236">
    <property type="protein sequence ID" value="VDD75730.1"/>
    <property type="molecule type" value="Genomic_DNA"/>
</dbReference>
<sequence>MSAGTDKCDLEKAENPYALGNAKEVPLSSAFPAFTALNRRRRVTCKSCQLPIGYVGMDMCHIDADLPVTAIESKVSSVEDLLSSFCIETPMNVSLRRGAKRCDGLEVPPTTFVVEASKMNYCEADEIICDGCGACLGARIADFVEKKDGDEGDWRDVDCGVVPKREKRSWWFSFSKDNVDIEPLFGLVGMEELSLWYCGGERYFHEFVPIEESDEYSSNSDTWFKPCDRIEHHSELDKEVANEPWPLFYQDLVRASELPEGTLGHLSGIELAQRDTADAFERMNLTRLVADDSVLTLKECCSDNDNVDGVDDVK</sequence>
<evidence type="ECO:0000313" key="1">
    <source>
        <dbReference type="EMBL" id="VDD75730.1"/>
    </source>
</evidence>
<organism evidence="3">
    <name type="scientific">Mesocestoides corti</name>
    <name type="common">Flatworm</name>
    <dbReference type="NCBI Taxonomy" id="53468"/>
    <lineage>
        <taxon>Eukaryota</taxon>
        <taxon>Metazoa</taxon>
        <taxon>Spiralia</taxon>
        <taxon>Lophotrochozoa</taxon>
        <taxon>Platyhelminthes</taxon>
        <taxon>Cestoda</taxon>
        <taxon>Eucestoda</taxon>
        <taxon>Cyclophyllidea</taxon>
        <taxon>Mesocestoididae</taxon>
        <taxon>Mesocestoides</taxon>
    </lineage>
</organism>
<evidence type="ECO:0000313" key="2">
    <source>
        <dbReference type="Proteomes" id="UP000267029"/>
    </source>
</evidence>